<evidence type="ECO:0000313" key="2">
    <source>
        <dbReference type="EMBL" id="KOF72810.1"/>
    </source>
</evidence>
<reference evidence="2" key="1">
    <citation type="submission" date="2015-07" db="EMBL/GenBank/DDBJ databases">
        <title>MeaNS - Measles Nucleotide Surveillance Program.</title>
        <authorList>
            <person name="Tran T."/>
            <person name="Druce J."/>
        </authorList>
    </citation>
    <scope>NUCLEOTIDE SEQUENCE</scope>
    <source>
        <strain evidence="2">UCB-OBI-ISO-001</strain>
        <tissue evidence="2">Gonad</tissue>
    </source>
</reference>
<feature type="region of interest" description="Disordered" evidence="1">
    <location>
        <begin position="1"/>
        <end position="106"/>
    </location>
</feature>
<proteinExistence type="predicted"/>
<evidence type="ECO:0000256" key="1">
    <source>
        <dbReference type="SAM" id="MobiDB-lite"/>
    </source>
</evidence>
<organism evidence="2">
    <name type="scientific">Octopus bimaculoides</name>
    <name type="common">California two-spotted octopus</name>
    <dbReference type="NCBI Taxonomy" id="37653"/>
    <lineage>
        <taxon>Eukaryota</taxon>
        <taxon>Metazoa</taxon>
        <taxon>Spiralia</taxon>
        <taxon>Lophotrochozoa</taxon>
        <taxon>Mollusca</taxon>
        <taxon>Cephalopoda</taxon>
        <taxon>Coleoidea</taxon>
        <taxon>Octopodiformes</taxon>
        <taxon>Octopoda</taxon>
        <taxon>Incirrata</taxon>
        <taxon>Octopodidae</taxon>
        <taxon>Octopus</taxon>
    </lineage>
</organism>
<name>A0A0L8G8B4_OCTBM</name>
<protein>
    <submittedName>
        <fullName evidence="2">Uncharacterized protein</fullName>
    </submittedName>
</protein>
<gene>
    <name evidence="2" type="ORF">OCBIM_22038932mg</name>
</gene>
<dbReference type="AlphaFoldDB" id="A0A0L8G8B4"/>
<dbReference type="EMBL" id="KQ423490">
    <property type="protein sequence ID" value="KOF72810.1"/>
    <property type="molecule type" value="Genomic_DNA"/>
</dbReference>
<accession>A0A0L8G8B4</accession>
<feature type="compositionally biased region" description="Polar residues" evidence="1">
    <location>
        <begin position="65"/>
        <end position="91"/>
    </location>
</feature>
<sequence>MSVERRGTLEGVHKNRNTRRRNGSGEEDPGCGREHRRLKQGRGGVQHLKRSNNRRNIKWGGGVDQSITTNRSNTPLGSPKKNATSRTATPSKHTDLESHKHSLTGT</sequence>
<feature type="compositionally biased region" description="Basic residues" evidence="1">
    <location>
        <begin position="47"/>
        <end position="57"/>
    </location>
</feature>
<feature type="compositionally biased region" description="Basic and acidic residues" evidence="1">
    <location>
        <begin position="1"/>
        <end position="13"/>
    </location>
</feature>